<evidence type="ECO:0000256" key="1">
    <source>
        <dbReference type="ARBA" id="ARBA00006718"/>
    </source>
</evidence>
<evidence type="ECO:0000313" key="4">
    <source>
        <dbReference type="Proteomes" id="UP000243633"/>
    </source>
</evidence>
<gene>
    <name evidence="3" type="primary">sufA</name>
    <name evidence="3" type="ORF">BTSPAZIEG_0082</name>
</gene>
<keyword evidence="4" id="KW-1185">Reference proteome</keyword>
<dbReference type="RefSeq" id="WP_075472375.1">
    <property type="nucleotide sequence ID" value="NZ_CP135003.1"/>
</dbReference>
<dbReference type="Gene3D" id="2.60.300.12">
    <property type="entry name" value="HesB-like domain"/>
    <property type="match status" value="1"/>
</dbReference>
<dbReference type="GO" id="GO:0005737">
    <property type="term" value="C:cytoplasm"/>
    <property type="evidence" value="ECO:0007669"/>
    <property type="project" value="TreeGrafter"/>
</dbReference>
<reference evidence="4" key="1">
    <citation type="submission" date="2015-10" db="EMBL/GenBank/DDBJ databases">
        <authorList>
            <person name="Manzano-Marin A."/>
            <person name="Manzano-Marin A."/>
        </authorList>
    </citation>
    <scope>NUCLEOTIDE SEQUENCE [LARGE SCALE GENOMIC DNA]</scope>
    <source>
        <strain evidence="4">BTs</strain>
    </source>
</reference>
<dbReference type="PATRIC" id="fig|98804.3.peg.72"/>
<dbReference type="GO" id="GO:0016226">
    <property type="term" value="P:iron-sulfur cluster assembly"/>
    <property type="evidence" value="ECO:0007669"/>
    <property type="project" value="InterPro"/>
</dbReference>
<dbReference type="InterPro" id="IPR000361">
    <property type="entry name" value="ATAP_core_dom"/>
</dbReference>
<dbReference type="PANTHER" id="PTHR10072:SF41">
    <property type="entry name" value="IRON-SULFUR CLUSTER ASSEMBLY 1 HOMOLOG, MITOCHONDRIAL"/>
    <property type="match status" value="1"/>
</dbReference>
<organism evidence="3 4">
    <name type="scientific">Buchnera aphidicola subsp. Tuberolachnus salignus</name>
    <dbReference type="NCBI Taxonomy" id="98804"/>
    <lineage>
        <taxon>Bacteria</taxon>
        <taxon>Pseudomonadati</taxon>
        <taxon>Pseudomonadota</taxon>
        <taxon>Gammaproteobacteria</taxon>
        <taxon>Enterobacterales</taxon>
        <taxon>Erwiniaceae</taxon>
        <taxon>Buchnera</taxon>
    </lineage>
</organism>
<dbReference type="STRING" id="98804.BTSPAZIEG_0082"/>
<sequence>MNIQLIKKKKYKINLTKNAKKQILYLLNKNNNLHGIKITIKKTGCAGFKYILKLVLKNTTNDIQILQDKIIFYIPKQWISKIQNITIDYSSKGLNSNFIFNNPKNKNYCGCGESFQI</sequence>
<evidence type="ECO:0000313" key="3">
    <source>
        <dbReference type="EMBL" id="CUR53063.1"/>
    </source>
</evidence>
<dbReference type="AlphaFoldDB" id="A0A170PBJ9"/>
<dbReference type="OrthoDB" id="9801228at2"/>
<comment type="similarity">
    <text evidence="1">Belongs to the HesB/IscA family.</text>
</comment>
<proteinExistence type="inferred from homology"/>
<dbReference type="SUPFAM" id="SSF89360">
    <property type="entry name" value="HesB-like domain"/>
    <property type="match status" value="1"/>
</dbReference>
<name>A0A170PBJ9_BUCTT</name>
<dbReference type="PANTHER" id="PTHR10072">
    <property type="entry name" value="IRON-SULFUR CLUSTER ASSEMBLY PROTEIN"/>
    <property type="match status" value="1"/>
</dbReference>
<protein>
    <submittedName>
        <fullName evidence="3">Protein SufA</fullName>
    </submittedName>
</protein>
<dbReference type="InterPro" id="IPR017870">
    <property type="entry name" value="FeS_cluster_insertion_CS"/>
</dbReference>
<dbReference type="InterPro" id="IPR035903">
    <property type="entry name" value="HesB-like_dom_sf"/>
</dbReference>
<feature type="domain" description="Core" evidence="2">
    <location>
        <begin position="12"/>
        <end position="113"/>
    </location>
</feature>
<dbReference type="InterPro" id="IPR050322">
    <property type="entry name" value="Fe-S_cluster_asmbl/transfer"/>
</dbReference>
<dbReference type="Proteomes" id="UP000243633">
    <property type="component" value="Chromosome 1"/>
</dbReference>
<dbReference type="EMBL" id="LN890285">
    <property type="protein sequence ID" value="CUR53063.1"/>
    <property type="molecule type" value="Genomic_DNA"/>
</dbReference>
<dbReference type="InterPro" id="IPR016092">
    <property type="entry name" value="ATAP"/>
</dbReference>
<dbReference type="NCBIfam" id="TIGR00049">
    <property type="entry name" value="iron-sulfur cluster assembly accessory protein"/>
    <property type="match status" value="1"/>
</dbReference>
<dbReference type="PROSITE" id="PS01152">
    <property type="entry name" value="HESB"/>
    <property type="match status" value="1"/>
</dbReference>
<evidence type="ECO:0000259" key="2">
    <source>
        <dbReference type="Pfam" id="PF01521"/>
    </source>
</evidence>
<dbReference type="Pfam" id="PF01521">
    <property type="entry name" value="Fe-S_biosyn"/>
    <property type="match status" value="1"/>
</dbReference>
<accession>A0A170PBJ9</accession>
<dbReference type="GO" id="GO:0051537">
    <property type="term" value="F:2 iron, 2 sulfur cluster binding"/>
    <property type="evidence" value="ECO:0007669"/>
    <property type="project" value="TreeGrafter"/>
</dbReference>